<dbReference type="SUPFAM" id="SSF101874">
    <property type="entry name" value="YceI-like"/>
    <property type="match status" value="1"/>
</dbReference>
<dbReference type="InterPro" id="IPR007372">
    <property type="entry name" value="Lipid/polyisoprenoid-bd_YceI"/>
</dbReference>
<accession>A0AAU7ARX4</accession>
<comment type="similarity">
    <text evidence="1">Belongs to the UPF0312 family.</text>
</comment>
<evidence type="ECO:0000259" key="2">
    <source>
        <dbReference type="SMART" id="SM00867"/>
    </source>
</evidence>
<dbReference type="AlphaFoldDB" id="A0AAU7ARX4"/>
<dbReference type="SMART" id="SM00867">
    <property type="entry name" value="YceI"/>
    <property type="match status" value="1"/>
</dbReference>
<reference evidence="3" key="1">
    <citation type="submission" date="2022-12" db="EMBL/GenBank/DDBJ databases">
        <title>Paraconexibacter alkalitolerans sp. nov. and Baekduia alba sp. nov., isolated from soil and emended description of the genera Paraconexibacter (Chun et al., 2020) and Baekduia (An et al., 2020).</title>
        <authorList>
            <person name="Vieira S."/>
            <person name="Huber K.J."/>
            <person name="Geppert A."/>
            <person name="Wolf J."/>
            <person name="Neumann-Schaal M."/>
            <person name="Muesken M."/>
            <person name="Overmann J."/>
        </authorList>
    </citation>
    <scope>NUCLEOTIDE SEQUENCE</scope>
    <source>
        <strain evidence="3">AEG42_29</strain>
    </source>
</reference>
<evidence type="ECO:0000256" key="1">
    <source>
        <dbReference type="ARBA" id="ARBA00008812"/>
    </source>
</evidence>
<dbReference type="Pfam" id="PF04264">
    <property type="entry name" value="YceI"/>
    <property type="match status" value="1"/>
</dbReference>
<name>A0AAU7ARX4_9ACTN</name>
<dbReference type="Gene3D" id="2.40.128.110">
    <property type="entry name" value="Lipid/polyisoprenoid-binding, YceI-like"/>
    <property type="match status" value="1"/>
</dbReference>
<dbReference type="EMBL" id="CP114014">
    <property type="protein sequence ID" value="XAY04118.1"/>
    <property type="molecule type" value="Genomic_DNA"/>
</dbReference>
<dbReference type="InterPro" id="IPR036761">
    <property type="entry name" value="TTHA0802/YceI-like_sf"/>
</dbReference>
<dbReference type="RefSeq" id="WP_354700662.1">
    <property type="nucleotide sequence ID" value="NZ_CP114014.1"/>
</dbReference>
<protein>
    <submittedName>
        <fullName evidence="3">Protein YceI</fullName>
    </submittedName>
</protein>
<dbReference type="KEGG" id="parq:DSM112329_00947"/>
<feature type="domain" description="Lipid/polyisoprenoid-binding YceI-like" evidence="2">
    <location>
        <begin position="19"/>
        <end position="176"/>
    </location>
</feature>
<gene>
    <name evidence="3" type="primary">yceI</name>
    <name evidence="3" type="ORF">DSM112329_00947</name>
</gene>
<dbReference type="PANTHER" id="PTHR34406">
    <property type="entry name" value="PROTEIN YCEI"/>
    <property type="match status" value="1"/>
</dbReference>
<evidence type="ECO:0000313" key="3">
    <source>
        <dbReference type="EMBL" id="XAY04118.1"/>
    </source>
</evidence>
<sequence length="179" mass="18706">MSTDTAASPSTAGRVPDGTWRVDPAASTLGFKAKGGFGLVPVKGTFKEFGGTLTSTPGNVRGELVAQAASLDTKLGPRDKHLRSADFFDVENHPTVTFVLTDLQTAPDGALHATGTLQLRATNLRLEVPVTASSSDDGRLHLSTKVSVDRTAAGIGWSKFGMVKGDAELTAKLVLDRAD</sequence>
<proteinExistence type="inferred from homology"/>
<organism evidence="3">
    <name type="scientific">Paraconexibacter sp. AEG42_29</name>
    <dbReference type="NCBI Taxonomy" id="2997339"/>
    <lineage>
        <taxon>Bacteria</taxon>
        <taxon>Bacillati</taxon>
        <taxon>Actinomycetota</taxon>
        <taxon>Thermoleophilia</taxon>
        <taxon>Solirubrobacterales</taxon>
        <taxon>Paraconexibacteraceae</taxon>
        <taxon>Paraconexibacter</taxon>
    </lineage>
</organism>
<dbReference type="PANTHER" id="PTHR34406:SF1">
    <property type="entry name" value="PROTEIN YCEI"/>
    <property type="match status" value="1"/>
</dbReference>